<name>A0A834AEY3_9CHIR</name>
<dbReference type="AlphaFoldDB" id="A0A834AEY3"/>
<accession>A0A834AEY3</accession>
<reference evidence="2 3" key="1">
    <citation type="journal article" date="2020" name="Nature">
        <title>Six reference-quality genomes reveal evolution of bat adaptations.</title>
        <authorList>
            <person name="Jebb D."/>
            <person name="Huang Z."/>
            <person name="Pippel M."/>
            <person name="Hughes G.M."/>
            <person name="Lavrichenko K."/>
            <person name="Devanna P."/>
            <person name="Winkler S."/>
            <person name="Jermiin L.S."/>
            <person name="Skirmuntt E.C."/>
            <person name="Katzourakis A."/>
            <person name="Burkitt-Gray L."/>
            <person name="Ray D.A."/>
            <person name="Sullivan K.A.M."/>
            <person name="Roscito J.G."/>
            <person name="Kirilenko B.M."/>
            <person name="Davalos L.M."/>
            <person name="Corthals A.P."/>
            <person name="Power M.L."/>
            <person name="Jones G."/>
            <person name="Ransome R.D."/>
            <person name="Dechmann D.K.N."/>
            <person name="Locatelli A.G."/>
            <person name="Puechmaille S.J."/>
            <person name="Fedrigo O."/>
            <person name="Jarvis E.D."/>
            <person name="Hiller M."/>
            <person name="Vernes S.C."/>
            <person name="Myers E.W."/>
            <person name="Teeling E.C."/>
        </authorList>
    </citation>
    <scope>NUCLEOTIDE SEQUENCE [LARGE SCALE GENOMIC DNA]</scope>
    <source>
        <strain evidence="2">Bat1K_MPI-CBG_1</strain>
    </source>
</reference>
<comment type="caution">
    <text evidence="2">The sequence shown here is derived from an EMBL/GenBank/DDBJ whole genome shotgun (WGS) entry which is preliminary data.</text>
</comment>
<sequence>MRKPANTGELRLGAGLQGKSAGTGGPETLGPRWAGPSQPRVLLLPCLRPEQARYLTPAVLPSVFRLDPPYYTYMPFSPPEPAGPRPALIWAQPRPASLGASFWSGKKQLLQSLFRRDGFSN</sequence>
<dbReference type="Proteomes" id="UP000664940">
    <property type="component" value="Unassembled WGS sequence"/>
</dbReference>
<gene>
    <name evidence="2" type="ORF">HJG60_010956</name>
</gene>
<dbReference type="EMBL" id="JABVXQ010000005">
    <property type="protein sequence ID" value="KAF6109753.1"/>
    <property type="molecule type" value="Genomic_DNA"/>
</dbReference>
<evidence type="ECO:0000313" key="3">
    <source>
        <dbReference type="Proteomes" id="UP000664940"/>
    </source>
</evidence>
<evidence type="ECO:0000313" key="2">
    <source>
        <dbReference type="EMBL" id="KAF6109753.1"/>
    </source>
</evidence>
<proteinExistence type="predicted"/>
<protein>
    <submittedName>
        <fullName evidence="2">Uncharacterized protein</fullName>
    </submittedName>
</protein>
<organism evidence="2 3">
    <name type="scientific">Phyllostomus discolor</name>
    <name type="common">pale spear-nosed bat</name>
    <dbReference type="NCBI Taxonomy" id="89673"/>
    <lineage>
        <taxon>Eukaryota</taxon>
        <taxon>Metazoa</taxon>
        <taxon>Chordata</taxon>
        <taxon>Craniata</taxon>
        <taxon>Vertebrata</taxon>
        <taxon>Euteleostomi</taxon>
        <taxon>Mammalia</taxon>
        <taxon>Eutheria</taxon>
        <taxon>Laurasiatheria</taxon>
        <taxon>Chiroptera</taxon>
        <taxon>Yangochiroptera</taxon>
        <taxon>Phyllostomidae</taxon>
        <taxon>Phyllostominae</taxon>
        <taxon>Phyllostomus</taxon>
    </lineage>
</organism>
<evidence type="ECO:0000256" key="1">
    <source>
        <dbReference type="SAM" id="MobiDB-lite"/>
    </source>
</evidence>
<feature type="region of interest" description="Disordered" evidence="1">
    <location>
        <begin position="1"/>
        <end position="36"/>
    </location>
</feature>